<sequence>MLASLHFGRHFWLDEDQEFCSCPTFKDGTPDLDQWDYVSEWTDLEGLNLDKLLYIHRDLIQSEVAV</sequence>
<dbReference type="Proteomes" id="UP000006532">
    <property type="component" value="Segment"/>
</dbReference>
<dbReference type="KEGG" id="vg:10329533"/>
<dbReference type="EMBL" id="GU071103">
    <property type="protein sequence ID" value="ADO99031.1"/>
    <property type="molecule type" value="Genomic_DNA"/>
</dbReference>
<accession>E3SNJ0</accession>
<reference evidence="1 2" key="1">
    <citation type="journal article" date="2010" name="Environ. Microbiol.">
        <title>Genomic analysis of oceanic cyanobacterial myoviruses compared with T4-like myoviruses from diverse hosts and environments.</title>
        <authorList>
            <person name="Sullivan M.B."/>
            <person name="Huang K.H."/>
            <person name="Ignacio-Espinoza J.C."/>
            <person name="Berlin A.M."/>
            <person name="Kelly L."/>
            <person name="Weigele P.R."/>
            <person name="DeFrancesco A.S."/>
            <person name="Kern S.E."/>
            <person name="Thompson L.R."/>
            <person name="Young S."/>
            <person name="Yandava C."/>
            <person name="Fu R."/>
            <person name="Krastins B."/>
            <person name="Chase M."/>
            <person name="Sarracino D."/>
            <person name="Osburne M.S."/>
            <person name="Henn M.R."/>
            <person name="Chisholm S.W."/>
        </authorList>
    </citation>
    <scope>NUCLEOTIDE SEQUENCE [LARGE SCALE GENOMIC DNA]</scope>
    <source>
        <strain evidence="1">NATL1A-15</strain>
    </source>
</reference>
<dbReference type="GeneID" id="10329533"/>
<evidence type="ECO:0000313" key="2">
    <source>
        <dbReference type="Proteomes" id="UP000006532"/>
    </source>
</evidence>
<keyword evidence="2" id="KW-1185">Reference proteome</keyword>
<organism evidence="1 2">
    <name type="scientific">Prochlorococcus phage P-SSM7</name>
    <dbReference type="NCBI Taxonomy" id="445688"/>
    <lineage>
        <taxon>Viruses</taxon>
        <taxon>Duplodnaviria</taxon>
        <taxon>Heunggongvirae</taxon>
        <taxon>Uroviricota</taxon>
        <taxon>Caudoviricetes</taxon>
        <taxon>Pantevenvirales</taxon>
        <taxon>Kyanoviridae</taxon>
        <taxon>Palaemonvirus</taxon>
        <taxon>Palaemonvirus pssm7</taxon>
    </lineage>
</organism>
<evidence type="ECO:0000313" key="1">
    <source>
        <dbReference type="EMBL" id="ADO99031.1"/>
    </source>
</evidence>
<gene>
    <name evidence="1" type="ORF">PSSM7_072</name>
</gene>
<name>E3SNJ0_9CAUD</name>
<dbReference type="RefSeq" id="YP_004324903.1">
    <property type="nucleotide sequence ID" value="NC_015290.1"/>
</dbReference>
<dbReference type="OrthoDB" id="27926at10239"/>
<protein>
    <submittedName>
        <fullName evidence="1">Uncharacterized protein</fullName>
    </submittedName>
</protein>
<proteinExistence type="predicted"/>